<dbReference type="PRINTS" id="PR00036">
    <property type="entry name" value="HTHLACI"/>
</dbReference>
<organism evidence="7 8">
    <name type="scientific">Paenibacillus albidus</name>
    <dbReference type="NCBI Taxonomy" id="2041023"/>
    <lineage>
        <taxon>Bacteria</taxon>
        <taxon>Bacillati</taxon>
        <taxon>Bacillota</taxon>
        <taxon>Bacilli</taxon>
        <taxon>Bacillales</taxon>
        <taxon>Paenibacillaceae</taxon>
        <taxon>Paenibacillus</taxon>
    </lineage>
</organism>
<dbReference type="PROSITE" id="PS50932">
    <property type="entry name" value="HTH_LACI_2"/>
    <property type="match status" value="1"/>
</dbReference>
<feature type="domain" description="HTH lacI-type" evidence="5">
    <location>
        <begin position="3"/>
        <end position="57"/>
    </location>
</feature>
<name>A0A917C3I4_9BACL</name>
<keyword evidence="8" id="KW-1185">Reference proteome</keyword>
<dbReference type="InterPro" id="IPR001761">
    <property type="entry name" value="Peripla_BP/Lac1_sug-bd_dom"/>
</dbReference>
<evidence type="ECO:0000256" key="2">
    <source>
        <dbReference type="ARBA" id="ARBA00023015"/>
    </source>
</evidence>
<dbReference type="InterPro" id="IPR028082">
    <property type="entry name" value="Peripla_BP_I"/>
</dbReference>
<evidence type="ECO:0000259" key="5">
    <source>
        <dbReference type="PROSITE" id="PS50932"/>
    </source>
</evidence>
<reference evidence="7" key="1">
    <citation type="journal article" date="2014" name="Int. J. Syst. Evol. Microbiol.">
        <title>Complete genome sequence of Corynebacterium casei LMG S-19264T (=DSM 44701T), isolated from a smear-ripened cheese.</title>
        <authorList>
            <consortium name="US DOE Joint Genome Institute (JGI-PGF)"/>
            <person name="Walter F."/>
            <person name="Albersmeier A."/>
            <person name="Kalinowski J."/>
            <person name="Ruckert C."/>
        </authorList>
    </citation>
    <scope>NUCLEOTIDE SEQUENCE</scope>
    <source>
        <strain evidence="7">CGMCC 1.16134</strain>
    </source>
</reference>
<protein>
    <submittedName>
        <fullName evidence="7">LacI family transcriptional regulator</fullName>
    </submittedName>
</protein>
<dbReference type="Pfam" id="PF00532">
    <property type="entry name" value="Peripla_BP_1"/>
    <property type="match status" value="1"/>
</dbReference>
<dbReference type="CDD" id="cd06291">
    <property type="entry name" value="PBP1_Qymf-like"/>
    <property type="match status" value="1"/>
</dbReference>
<dbReference type="RefSeq" id="WP_189023403.1">
    <property type="nucleotide sequence ID" value="NZ_BMKR01000005.1"/>
</dbReference>
<sequence length="326" mass="36629">MVVTIKDIAEKVGVSVTTISRVLNNRGYLSDSLKKKVSEAMEEMNYQPNEVARSLLRKKSHIIGLILPDISHPFFGEVTKHIEAFAYDQGYKLMLCNSLHHKKKEKEYIDLLRASRVDGIIMGSHTMSVKDYMSINLPLVTLDRQISKSIPFIASDNYQGGVLATQLLLRKKCRKIAYLSGNLRLSLLAKQRHDAFLEQVSGQDAQFQFIVKQTDLNGFKYKEYEKLVSGLFQEHPDLDGVFASSDMLALQVLKQCRRLGKAVPDQVKVIGYDGISVGDAEDLTTIVQPIKMMGELAVRYLLLQIAGEQVPLETILPVRLSEKATT</sequence>
<accession>A0A917C3I4</accession>
<dbReference type="GO" id="GO:0003700">
    <property type="term" value="F:DNA-binding transcription factor activity"/>
    <property type="evidence" value="ECO:0007669"/>
    <property type="project" value="TreeGrafter"/>
</dbReference>
<evidence type="ECO:0000256" key="3">
    <source>
        <dbReference type="ARBA" id="ARBA00023125"/>
    </source>
</evidence>
<keyword evidence="3" id="KW-0238">DNA-binding</keyword>
<evidence type="ECO:0000256" key="1">
    <source>
        <dbReference type="ARBA" id="ARBA00022491"/>
    </source>
</evidence>
<comment type="caution">
    <text evidence="7">The sequence shown here is derived from an EMBL/GenBank/DDBJ whole genome shotgun (WGS) entry which is preliminary data.</text>
</comment>
<dbReference type="Gene3D" id="3.40.50.2300">
    <property type="match status" value="2"/>
</dbReference>
<dbReference type="SUPFAM" id="SSF53822">
    <property type="entry name" value="Periplasmic binding protein-like I"/>
    <property type="match status" value="1"/>
</dbReference>
<evidence type="ECO:0000313" key="8">
    <source>
        <dbReference type="Proteomes" id="UP000637643"/>
    </source>
</evidence>
<keyword evidence="1" id="KW-0678">Repressor</keyword>
<dbReference type="CDD" id="cd01392">
    <property type="entry name" value="HTH_LacI"/>
    <property type="match status" value="1"/>
</dbReference>
<reference evidence="7" key="2">
    <citation type="submission" date="2020-09" db="EMBL/GenBank/DDBJ databases">
        <authorList>
            <person name="Sun Q."/>
            <person name="Zhou Y."/>
        </authorList>
    </citation>
    <scope>NUCLEOTIDE SEQUENCE</scope>
    <source>
        <strain evidence="7">CGMCC 1.16134</strain>
    </source>
</reference>
<dbReference type="Pfam" id="PF00356">
    <property type="entry name" value="LacI"/>
    <property type="match status" value="1"/>
</dbReference>
<dbReference type="Gene3D" id="1.10.260.40">
    <property type="entry name" value="lambda repressor-like DNA-binding domains"/>
    <property type="match status" value="1"/>
</dbReference>
<dbReference type="InterPro" id="IPR000843">
    <property type="entry name" value="HTH_LacI"/>
</dbReference>
<dbReference type="GO" id="GO:0000976">
    <property type="term" value="F:transcription cis-regulatory region binding"/>
    <property type="evidence" value="ECO:0007669"/>
    <property type="project" value="TreeGrafter"/>
</dbReference>
<evidence type="ECO:0000259" key="6">
    <source>
        <dbReference type="PROSITE" id="PS50943"/>
    </source>
</evidence>
<dbReference type="PROSITE" id="PS00356">
    <property type="entry name" value="HTH_LACI_1"/>
    <property type="match status" value="1"/>
</dbReference>
<dbReference type="InterPro" id="IPR001387">
    <property type="entry name" value="Cro/C1-type_HTH"/>
</dbReference>
<evidence type="ECO:0000256" key="4">
    <source>
        <dbReference type="ARBA" id="ARBA00023163"/>
    </source>
</evidence>
<proteinExistence type="predicted"/>
<dbReference type="SMART" id="SM00354">
    <property type="entry name" value="HTH_LACI"/>
    <property type="match status" value="1"/>
</dbReference>
<dbReference type="PROSITE" id="PS50943">
    <property type="entry name" value="HTH_CROC1"/>
    <property type="match status" value="1"/>
</dbReference>
<dbReference type="EMBL" id="BMKR01000005">
    <property type="protein sequence ID" value="GGF70480.1"/>
    <property type="molecule type" value="Genomic_DNA"/>
</dbReference>
<gene>
    <name evidence="7" type="ORF">GCM10010912_14610</name>
</gene>
<dbReference type="SUPFAM" id="SSF47413">
    <property type="entry name" value="lambda repressor-like DNA-binding domains"/>
    <property type="match status" value="1"/>
</dbReference>
<dbReference type="Proteomes" id="UP000637643">
    <property type="component" value="Unassembled WGS sequence"/>
</dbReference>
<evidence type="ECO:0000313" key="7">
    <source>
        <dbReference type="EMBL" id="GGF70480.1"/>
    </source>
</evidence>
<dbReference type="AlphaFoldDB" id="A0A917C3I4"/>
<dbReference type="PANTHER" id="PTHR30146">
    <property type="entry name" value="LACI-RELATED TRANSCRIPTIONAL REPRESSOR"/>
    <property type="match status" value="1"/>
</dbReference>
<dbReference type="PANTHER" id="PTHR30146:SF95">
    <property type="entry name" value="RIBOSE OPERON REPRESSOR"/>
    <property type="match status" value="1"/>
</dbReference>
<keyword evidence="2" id="KW-0805">Transcription regulation</keyword>
<keyword evidence="4" id="KW-0804">Transcription</keyword>
<dbReference type="InterPro" id="IPR010982">
    <property type="entry name" value="Lambda_DNA-bd_dom_sf"/>
</dbReference>
<feature type="domain" description="HTH cro/C1-type" evidence="6">
    <location>
        <begin position="4"/>
        <end position="47"/>
    </location>
</feature>